<organism evidence="2 3">
    <name type="scientific">Oikopleura dioica</name>
    <name type="common">Tunicate</name>
    <dbReference type="NCBI Taxonomy" id="34765"/>
    <lineage>
        <taxon>Eukaryota</taxon>
        <taxon>Metazoa</taxon>
        <taxon>Chordata</taxon>
        <taxon>Tunicata</taxon>
        <taxon>Appendicularia</taxon>
        <taxon>Copelata</taxon>
        <taxon>Oikopleuridae</taxon>
        <taxon>Oikopleura</taxon>
    </lineage>
</organism>
<proteinExistence type="predicted"/>
<protein>
    <submittedName>
        <fullName evidence="2">Oidioi.mRNA.OKI2018_I69.PAR.g8590.t1.cds</fullName>
    </submittedName>
</protein>
<feature type="signal peptide" evidence="1">
    <location>
        <begin position="1"/>
        <end position="15"/>
    </location>
</feature>
<evidence type="ECO:0000313" key="3">
    <source>
        <dbReference type="Proteomes" id="UP001158576"/>
    </source>
</evidence>
<evidence type="ECO:0000256" key="1">
    <source>
        <dbReference type="SAM" id="SignalP"/>
    </source>
</evidence>
<dbReference type="EMBL" id="OU015568">
    <property type="protein sequence ID" value="CAG5076931.1"/>
    <property type="molecule type" value="Genomic_DNA"/>
</dbReference>
<dbReference type="Proteomes" id="UP001158576">
    <property type="component" value="Chromosome PAR"/>
</dbReference>
<reference evidence="2 3" key="1">
    <citation type="submission" date="2021-04" db="EMBL/GenBank/DDBJ databases">
        <authorList>
            <person name="Bliznina A."/>
        </authorList>
    </citation>
    <scope>NUCLEOTIDE SEQUENCE [LARGE SCALE GENOMIC DNA]</scope>
</reference>
<gene>
    <name evidence="2" type="ORF">OKIOD_LOCUS148</name>
</gene>
<feature type="chain" id="PRO_5046648740" evidence="1">
    <location>
        <begin position="16"/>
        <end position="74"/>
    </location>
</feature>
<accession>A0ABN7RHP0</accession>
<keyword evidence="1" id="KW-0732">Signal</keyword>
<keyword evidence="3" id="KW-1185">Reference proteome</keyword>
<evidence type="ECO:0000313" key="2">
    <source>
        <dbReference type="EMBL" id="CAG5076931.1"/>
    </source>
</evidence>
<name>A0ABN7RHP0_OIKDI</name>
<sequence length="74" mass="8436">MRVLNFFIVVGQVQASFFSHDESGHATFIHVFKDLVKAKEQRGEKISYPMLKKALSEIPAIIKRSTVDDDLIPF</sequence>